<dbReference type="InterPro" id="IPR036390">
    <property type="entry name" value="WH_DNA-bd_sf"/>
</dbReference>
<dbReference type="eggNOG" id="COG0640">
    <property type="taxonomic scope" value="Bacteria"/>
</dbReference>
<dbReference type="STRING" id="1089455.MOPEL_067_00260"/>
<dbReference type="Proteomes" id="UP000004367">
    <property type="component" value="Unassembled WGS sequence"/>
</dbReference>
<dbReference type="EMBL" id="BAFE01000047">
    <property type="protein sequence ID" value="GAB48177.1"/>
    <property type="molecule type" value="Genomic_DNA"/>
</dbReference>
<keyword evidence="2" id="KW-1185">Reference proteome</keyword>
<evidence type="ECO:0000313" key="2">
    <source>
        <dbReference type="Proteomes" id="UP000004367"/>
    </source>
</evidence>
<dbReference type="InterPro" id="IPR036388">
    <property type="entry name" value="WH-like_DNA-bd_sf"/>
</dbReference>
<reference evidence="1 2" key="1">
    <citation type="submission" date="2012-02" db="EMBL/GenBank/DDBJ databases">
        <title>Whole genome shotgun sequence of Mobilicoccus pelagius NBRC 104925.</title>
        <authorList>
            <person name="Yoshida Y."/>
            <person name="Hosoyama A."/>
            <person name="Tsuchikane K."/>
            <person name="Katsumata H."/>
            <person name="Yamazaki S."/>
            <person name="Fujita N."/>
        </authorList>
    </citation>
    <scope>NUCLEOTIDE SEQUENCE [LARGE SCALE GENOMIC DNA]</scope>
    <source>
        <strain evidence="1 2">NBRC 104925</strain>
    </source>
</reference>
<dbReference type="AlphaFoldDB" id="H5UR19"/>
<gene>
    <name evidence="1" type="ORF">MOPEL_067_00260</name>
</gene>
<organism evidence="1 2">
    <name type="scientific">Mobilicoccus pelagius NBRC 104925</name>
    <dbReference type="NCBI Taxonomy" id="1089455"/>
    <lineage>
        <taxon>Bacteria</taxon>
        <taxon>Bacillati</taxon>
        <taxon>Actinomycetota</taxon>
        <taxon>Actinomycetes</taxon>
        <taxon>Micrococcales</taxon>
        <taxon>Dermatophilaceae</taxon>
        <taxon>Mobilicoccus</taxon>
    </lineage>
</organism>
<evidence type="ECO:0000313" key="1">
    <source>
        <dbReference type="EMBL" id="GAB48177.1"/>
    </source>
</evidence>
<protein>
    <submittedName>
        <fullName evidence="1">Putative ArsR family transcriptional regulator</fullName>
    </submittedName>
</protein>
<name>H5UR19_9MICO</name>
<dbReference type="InterPro" id="IPR011991">
    <property type="entry name" value="ArsR-like_HTH"/>
</dbReference>
<comment type="caution">
    <text evidence="1">The sequence shown here is derived from an EMBL/GenBank/DDBJ whole genome shotgun (WGS) entry which is preliminary data.</text>
</comment>
<dbReference type="Gene3D" id="1.10.10.10">
    <property type="entry name" value="Winged helix-like DNA-binding domain superfamily/Winged helix DNA-binding domain"/>
    <property type="match status" value="1"/>
</dbReference>
<accession>H5UR19</accession>
<dbReference type="CDD" id="cd00090">
    <property type="entry name" value="HTH_ARSR"/>
    <property type="match status" value="1"/>
</dbReference>
<proteinExistence type="predicted"/>
<dbReference type="Pfam" id="PF12840">
    <property type="entry name" value="HTH_20"/>
    <property type="match status" value="1"/>
</dbReference>
<sequence>MSNSLEVLLHPVRWRIVQRLTRSPATPAQVQASLSGVATATLYRQLQTLLDAGLVAVVDEAKVRGAVERTYALAGVLAGPDPTPEGRRDQALLLLGLLQADVLSYLDGVGAEGVMGDLSLTRTALHATADEMAELRQGLTELLTPLLEPHDGARGFSLGLVVAPVPGGGAGE</sequence>
<dbReference type="RefSeq" id="WP_009482075.1">
    <property type="nucleotide sequence ID" value="NZ_BAFE01000047.1"/>
</dbReference>
<dbReference type="SUPFAM" id="SSF46785">
    <property type="entry name" value="Winged helix' DNA-binding domain"/>
    <property type="match status" value="1"/>
</dbReference>
<dbReference type="Gene3D" id="6.10.140.2180">
    <property type="match status" value="1"/>
</dbReference>